<dbReference type="Proteomes" id="UP000887540">
    <property type="component" value="Unplaced"/>
</dbReference>
<accession>A0A914E2H4</accession>
<name>A0A914E2H4_9BILA</name>
<protein>
    <submittedName>
        <fullName evidence="3">TAZ-type domain-containing protein</fullName>
    </submittedName>
</protein>
<feature type="region of interest" description="Disordered" evidence="1">
    <location>
        <begin position="51"/>
        <end position="96"/>
    </location>
</feature>
<dbReference type="WBParaSite" id="ACRNAN_scaffold5288.g19087.t1">
    <property type="protein sequence ID" value="ACRNAN_scaffold5288.g19087.t1"/>
    <property type="gene ID" value="ACRNAN_scaffold5288.g19087"/>
</dbReference>
<evidence type="ECO:0000313" key="2">
    <source>
        <dbReference type="Proteomes" id="UP000887540"/>
    </source>
</evidence>
<feature type="compositionally biased region" description="Basic residues" evidence="1">
    <location>
        <begin position="55"/>
        <end position="71"/>
    </location>
</feature>
<evidence type="ECO:0000256" key="1">
    <source>
        <dbReference type="SAM" id="MobiDB-lite"/>
    </source>
</evidence>
<evidence type="ECO:0000313" key="3">
    <source>
        <dbReference type="WBParaSite" id="ACRNAN_scaffold5288.g19087.t1"/>
    </source>
</evidence>
<sequence length="193" mass="22600">MQKLNAPGLDHDAAMKCFEENRPQRMECHKQLREKMCTLDENKMIDVNETWQGRGHGHGHGHGHKKNHNHHNSSDSNSIEEHGIGHGHGHGHGHEHGHFRQGFFMFIKKTFGKSGREFTKCMHHCFRHKRQNINCAKKNNCGVRRMPREEFREHMQQCMKTDEKKPRLQLCECLKEAGLQKIECDQNILDKNL</sequence>
<proteinExistence type="predicted"/>
<dbReference type="AlphaFoldDB" id="A0A914E2H4"/>
<reference evidence="3" key="1">
    <citation type="submission" date="2022-11" db="UniProtKB">
        <authorList>
            <consortium name="WormBaseParasite"/>
        </authorList>
    </citation>
    <scope>IDENTIFICATION</scope>
</reference>
<keyword evidence="2" id="KW-1185">Reference proteome</keyword>
<organism evidence="2 3">
    <name type="scientific">Acrobeloides nanus</name>
    <dbReference type="NCBI Taxonomy" id="290746"/>
    <lineage>
        <taxon>Eukaryota</taxon>
        <taxon>Metazoa</taxon>
        <taxon>Ecdysozoa</taxon>
        <taxon>Nematoda</taxon>
        <taxon>Chromadorea</taxon>
        <taxon>Rhabditida</taxon>
        <taxon>Tylenchina</taxon>
        <taxon>Cephalobomorpha</taxon>
        <taxon>Cephaloboidea</taxon>
        <taxon>Cephalobidae</taxon>
        <taxon>Acrobeloides</taxon>
    </lineage>
</organism>